<dbReference type="HOGENOM" id="CLU_298599_0_0_1"/>
<feature type="region of interest" description="Disordered" evidence="1">
    <location>
        <begin position="642"/>
        <end position="664"/>
    </location>
</feature>
<feature type="compositionally biased region" description="Acidic residues" evidence="1">
    <location>
        <begin position="723"/>
        <end position="734"/>
    </location>
</feature>
<dbReference type="eggNOG" id="ENOG502RVKY">
    <property type="taxonomic scope" value="Eukaryota"/>
</dbReference>
<feature type="compositionally biased region" description="Low complexity" evidence="1">
    <location>
        <begin position="26"/>
        <end position="35"/>
    </location>
</feature>
<dbReference type="STRING" id="743788.S8E7N9"/>
<protein>
    <submittedName>
        <fullName evidence="2">Uncharacterized protein</fullName>
    </submittedName>
</protein>
<feature type="compositionally biased region" description="Basic and acidic residues" evidence="1">
    <location>
        <begin position="491"/>
        <end position="505"/>
    </location>
</feature>
<organism evidence="2 3">
    <name type="scientific">Fomitopsis schrenkii</name>
    <name type="common">Brown rot fungus</name>
    <dbReference type="NCBI Taxonomy" id="2126942"/>
    <lineage>
        <taxon>Eukaryota</taxon>
        <taxon>Fungi</taxon>
        <taxon>Dikarya</taxon>
        <taxon>Basidiomycota</taxon>
        <taxon>Agaricomycotina</taxon>
        <taxon>Agaricomycetes</taxon>
        <taxon>Polyporales</taxon>
        <taxon>Fomitopsis</taxon>
    </lineage>
</organism>
<feature type="compositionally biased region" description="Basic and acidic residues" evidence="1">
    <location>
        <begin position="39"/>
        <end position="54"/>
    </location>
</feature>
<feature type="compositionally biased region" description="Low complexity" evidence="1">
    <location>
        <begin position="183"/>
        <end position="194"/>
    </location>
</feature>
<feature type="region of interest" description="Disordered" evidence="1">
    <location>
        <begin position="701"/>
        <end position="735"/>
    </location>
</feature>
<feature type="region of interest" description="Disordered" evidence="1">
    <location>
        <begin position="583"/>
        <end position="605"/>
    </location>
</feature>
<evidence type="ECO:0000313" key="2">
    <source>
        <dbReference type="EMBL" id="EPS99363.1"/>
    </source>
</evidence>
<keyword evidence="3" id="KW-1185">Reference proteome</keyword>
<feature type="compositionally biased region" description="Basic residues" evidence="1">
    <location>
        <begin position="168"/>
        <end position="178"/>
    </location>
</feature>
<feature type="compositionally biased region" description="Polar residues" evidence="1">
    <location>
        <begin position="797"/>
        <end position="808"/>
    </location>
</feature>
<dbReference type="Proteomes" id="UP000015241">
    <property type="component" value="Unassembled WGS sequence"/>
</dbReference>
<feature type="compositionally biased region" description="Low complexity" evidence="1">
    <location>
        <begin position="596"/>
        <end position="605"/>
    </location>
</feature>
<feature type="compositionally biased region" description="Basic residues" evidence="1">
    <location>
        <begin position="358"/>
        <end position="368"/>
    </location>
</feature>
<reference evidence="2 3" key="1">
    <citation type="journal article" date="2012" name="Science">
        <title>The Paleozoic origin of enzymatic lignin decomposition reconstructed from 31 fungal genomes.</title>
        <authorList>
            <person name="Floudas D."/>
            <person name="Binder M."/>
            <person name="Riley R."/>
            <person name="Barry K."/>
            <person name="Blanchette R.A."/>
            <person name="Henrissat B."/>
            <person name="Martinez A.T."/>
            <person name="Otillar R."/>
            <person name="Spatafora J.W."/>
            <person name="Yadav J.S."/>
            <person name="Aerts A."/>
            <person name="Benoit I."/>
            <person name="Boyd A."/>
            <person name="Carlson A."/>
            <person name="Copeland A."/>
            <person name="Coutinho P.M."/>
            <person name="de Vries R.P."/>
            <person name="Ferreira P."/>
            <person name="Findley K."/>
            <person name="Foster B."/>
            <person name="Gaskell J."/>
            <person name="Glotzer D."/>
            <person name="Gorecki P."/>
            <person name="Heitman J."/>
            <person name="Hesse C."/>
            <person name="Hori C."/>
            <person name="Igarashi K."/>
            <person name="Jurgens J.A."/>
            <person name="Kallen N."/>
            <person name="Kersten P."/>
            <person name="Kohler A."/>
            <person name="Kuees U."/>
            <person name="Kumar T.K.A."/>
            <person name="Kuo A."/>
            <person name="LaButti K."/>
            <person name="Larrondo L.F."/>
            <person name="Lindquist E."/>
            <person name="Ling A."/>
            <person name="Lombard V."/>
            <person name="Lucas S."/>
            <person name="Lundell T."/>
            <person name="Martin R."/>
            <person name="McLaughlin D.J."/>
            <person name="Morgenstern I."/>
            <person name="Morin E."/>
            <person name="Murat C."/>
            <person name="Nagy L.G."/>
            <person name="Nolan M."/>
            <person name="Ohm R.A."/>
            <person name="Patyshakuliyeva A."/>
            <person name="Rokas A."/>
            <person name="Ruiz-Duenas F.J."/>
            <person name="Sabat G."/>
            <person name="Salamov A."/>
            <person name="Samejima M."/>
            <person name="Schmutz J."/>
            <person name="Slot J.C."/>
            <person name="St John F."/>
            <person name="Stenlid J."/>
            <person name="Sun H."/>
            <person name="Sun S."/>
            <person name="Syed K."/>
            <person name="Tsang A."/>
            <person name="Wiebenga A."/>
            <person name="Young D."/>
            <person name="Pisabarro A."/>
            <person name="Eastwood D.C."/>
            <person name="Martin F."/>
            <person name="Cullen D."/>
            <person name="Grigoriev I.V."/>
            <person name="Hibbett D.S."/>
        </authorList>
    </citation>
    <scope>NUCLEOTIDE SEQUENCE</scope>
    <source>
        <strain evidence="3">FP-58527</strain>
    </source>
</reference>
<feature type="compositionally biased region" description="Low complexity" evidence="1">
    <location>
        <begin position="95"/>
        <end position="122"/>
    </location>
</feature>
<dbReference type="AlphaFoldDB" id="S8E7N9"/>
<proteinExistence type="predicted"/>
<dbReference type="OrthoDB" id="339325at2759"/>
<dbReference type="InParanoid" id="S8E7N9"/>
<name>S8E7N9_FOMSC</name>
<feature type="compositionally biased region" description="Polar residues" evidence="1">
    <location>
        <begin position="195"/>
        <end position="205"/>
    </location>
</feature>
<feature type="compositionally biased region" description="Polar residues" evidence="1">
    <location>
        <begin position="7"/>
        <end position="16"/>
    </location>
</feature>
<evidence type="ECO:0000256" key="1">
    <source>
        <dbReference type="SAM" id="MobiDB-lite"/>
    </source>
</evidence>
<feature type="region of interest" description="Disordered" evidence="1">
    <location>
        <begin position="164"/>
        <end position="216"/>
    </location>
</feature>
<evidence type="ECO:0000313" key="3">
    <source>
        <dbReference type="Proteomes" id="UP000015241"/>
    </source>
</evidence>
<feature type="compositionally biased region" description="Pro residues" evidence="1">
    <location>
        <begin position="644"/>
        <end position="655"/>
    </location>
</feature>
<feature type="region of interest" description="Disordered" evidence="1">
    <location>
        <begin position="329"/>
        <end position="534"/>
    </location>
</feature>
<sequence>MSDDTRSSTTVSNKSRSGPMRPHNLVVNNPSPDSSSDSEETKQAKIMHKPDYSRRTLPLPSPSHGAPNQRAQPPTSRVPPRLTTDIPDQRPGYVSYPSNPASSSPSSTSSPAVESTPPSSTPGQSAPPVDLPGEGTLRPEMIALPLADRNEAVCQRSAQIVDAFKPPFTRRPHVRKSSHNSSPTTYYTPDTYTPHSQSQPSNSGSDPYPAFQPGTSAPPSTIYMPLPYPKVASKPIDKVALLVTTNADNFTLVDVSGAMTGAFIRERIFSKLLVSDEAQQDYSIYRTELSRFAIGNALTDEELFDLCRQQGDETGTVKLLVSHSSAFVHEPPHEQDPDTFMEHTIPPPTLPQHGLNPRPRRSRSRSRHGSQSPASERVPPEDPGYEPSLPDDGDRDLVRRQPIPPIPSQKPSSRSHSPYRLRSPSWIISPDLPSAGRGPDPPTMQANVPRSDYAPGALFPYPPRHTSNEDTAVRHKPFPVSDATNVAESPSRPREERLRQDEPNQKKSRPRTPQNNRKPHSSGMNGPKSKRKNGQAIPMTLFNRGTYDGPNTFSGPLRRVMKSNPNLRLAAAALNDHAPMLVPGRQPSRPQPPLPSSTSRTSTTSAYIDAERERRMYDPRRGGMSPATPPGRTVTSPGYVNYPMGPPSRTPPLSPAVPTTGPYGRDPLARIGGHRHVPGDRPSAERTLLPKEAEAWAELVDDSKDGTVKPFKPPRASHRPEPDVDSLSESDSDGEFFMVPKKSSADVLSPRVNHDRTPSANLPVQIRFHTAIGCPGEITSIAELAIAMSPARCPWSHSRNGGNNTTGLSRAAGGASDAHRDQSDQLSVSNHRGLNAKGRRAVSMAALPKILLRITADDPKFAQAYGGSVVAYSRPAMVTKIEYDGDHNITGIWYAPFTSSLDTNRCDISAWAPVDWCLGRVSVPTTLLPGVSPLRLPLGANRPFRARSSHVWVKDRGVFVSAAEWQVKVQCGEAENWDWCVVLTEADVKRCRKACRAIRITIRQMS</sequence>
<accession>S8E7N9</accession>
<feature type="region of interest" description="Disordered" evidence="1">
    <location>
        <begin position="797"/>
        <end position="832"/>
    </location>
</feature>
<dbReference type="EMBL" id="KE504157">
    <property type="protein sequence ID" value="EPS99363.1"/>
    <property type="molecule type" value="Genomic_DNA"/>
</dbReference>
<feature type="region of interest" description="Disordered" evidence="1">
    <location>
        <begin position="1"/>
        <end position="140"/>
    </location>
</feature>
<gene>
    <name evidence="2" type="ORF">FOMPIDRAFT_1017099</name>
</gene>